<dbReference type="EMBL" id="CP032419">
    <property type="protein sequence ID" value="AYC35155.1"/>
    <property type="molecule type" value="Genomic_DNA"/>
</dbReference>
<reference evidence="2" key="1">
    <citation type="submission" date="2018-09" db="EMBL/GenBank/DDBJ databases">
        <authorList>
            <person name="Zhu H."/>
        </authorList>
    </citation>
    <scope>NUCLEOTIDE SEQUENCE [LARGE SCALE GENOMIC DNA]</scope>
    <source>
        <strain evidence="2">K2W31S-8</strain>
    </source>
</reference>
<dbReference type="Proteomes" id="UP000265560">
    <property type="component" value="Chromosome"/>
</dbReference>
<accession>A0A385Z7B9</accession>
<dbReference type="OrthoDB" id="784829at2"/>
<proteinExistence type="predicted"/>
<dbReference type="GO" id="GO:0006260">
    <property type="term" value="P:DNA replication"/>
    <property type="evidence" value="ECO:0007669"/>
    <property type="project" value="InterPro"/>
</dbReference>
<dbReference type="AlphaFoldDB" id="A0A385Z7B9"/>
<protein>
    <submittedName>
        <fullName evidence="1">Virulence-associated protein E</fullName>
    </submittedName>
</protein>
<dbReference type="GO" id="GO:0003677">
    <property type="term" value="F:DNA binding"/>
    <property type="evidence" value="ECO:0007669"/>
    <property type="project" value="InterPro"/>
</dbReference>
<evidence type="ECO:0000313" key="1">
    <source>
        <dbReference type="EMBL" id="AYC35155.1"/>
    </source>
</evidence>
<dbReference type="KEGG" id="pcav:D3880_21000"/>
<dbReference type="InterPro" id="IPR036977">
    <property type="entry name" value="DNA_primase_Znf_CHC2"/>
</dbReference>
<dbReference type="Gene3D" id="3.90.580.10">
    <property type="entry name" value="Zinc finger, CHC2-type domain"/>
    <property type="match status" value="1"/>
</dbReference>
<organism evidence="1 2">
    <name type="scientific">Pseudomonas cavernae</name>
    <dbReference type="NCBI Taxonomy" id="2320867"/>
    <lineage>
        <taxon>Bacteria</taxon>
        <taxon>Pseudomonadati</taxon>
        <taxon>Pseudomonadota</taxon>
        <taxon>Gammaproteobacteria</taxon>
        <taxon>Pseudomonadales</taxon>
        <taxon>Pseudomonadaceae</taxon>
        <taxon>Pseudomonas</taxon>
    </lineage>
</organism>
<name>A0A385Z7B9_9PSED</name>
<sequence>MMPIDRLLSAMGKVKQTKPGQWVACCPAHDDRTPSLKISETQDGTVLLKCWAGCSAAEIMSAMGLGLRDLFPGSGKPRRSGPSRQAIEREKAIIACAMGLVAQGHTLNSEHQARLELARRRLSKLGVPA</sequence>
<dbReference type="GO" id="GO:0008270">
    <property type="term" value="F:zinc ion binding"/>
    <property type="evidence" value="ECO:0007669"/>
    <property type="project" value="InterPro"/>
</dbReference>
<evidence type="ECO:0000313" key="2">
    <source>
        <dbReference type="Proteomes" id="UP000265560"/>
    </source>
</evidence>
<keyword evidence="2" id="KW-1185">Reference proteome</keyword>
<dbReference type="SUPFAM" id="SSF57783">
    <property type="entry name" value="Zinc beta-ribbon"/>
    <property type="match status" value="1"/>
</dbReference>
<gene>
    <name evidence="1" type="ORF">D3880_21000</name>
</gene>